<protein>
    <recommendedName>
        <fullName evidence="11">Cytochrome P450</fullName>
    </recommendedName>
</protein>
<dbReference type="AlphaFoldDB" id="A0A1E4TQK0"/>
<evidence type="ECO:0000256" key="3">
    <source>
        <dbReference type="ARBA" id="ARBA00023002"/>
    </source>
</evidence>
<proteinExistence type="inferred from homology"/>
<gene>
    <name evidence="9" type="ORF">PACTADRAFT_3984</name>
</gene>
<keyword evidence="10" id="KW-1185">Reference proteome</keyword>
<dbReference type="CDD" id="cd11065">
    <property type="entry name" value="CYP64-like"/>
    <property type="match status" value="1"/>
</dbReference>
<comment type="similarity">
    <text evidence="1 7">Belongs to the cytochrome P450 family.</text>
</comment>
<dbReference type="EMBL" id="KV454016">
    <property type="protein sequence ID" value="ODV94023.1"/>
    <property type="molecule type" value="Genomic_DNA"/>
</dbReference>
<evidence type="ECO:0000256" key="1">
    <source>
        <dbReference type="ARBA" id="ARBA00010617"/>
    </source>
</evidence>
<evidence type="ECO:0008006" key="11">
    <source>
        <dbReference type="Google" id="ProtNLM"/>
    </source>
</evidence>
<dbReference type="PRINTS" id="PR00463">
    <property type="entry name" value="EP450I"/>
</dbReference>
<evidence type="ECO:0000256" key="2">
    <source>
        <dbReference type="ARBA" id="ARBA00022723"/>
    </source>
</evidence>
<dbReference type="PROSITE" id="PS00086">
    <property type="entry name" value="CYTOCHROME_P450"/>
    <property type="match status" value="1"/>
</dbReference>
<keyword evidence="6 7" id="KW-0349">Heme</keyword>
<dbReference type="InterPro" id="IPR002401">
    <property type="entry name" value="Cyt_P450_E_grp-I"/>
</dbReference>
<dbReference type="PANTHER" id="PTHR46300">
    <property type="entry name" value="P450, PUTATIVE (EUROFUNG)-RELATED-RELATED"/>
    <property type="match status" value="1"/>
</dbReference>
<dbReference type="InterPro" id="IPR001128">
    <property type="entry name" value="Cyt_P450"/>
</dbReference>
<sequence>MLKSMLEHSKLLGDSFEYVSYAALILFVLFTIYEILQIGKRNPRLPPGPPTVPIFGNFLQIPKKNVHLKFQEWAKTYGPIYSLILGTKVVIVLNSPDAIKELLDKKSTIYSSRPEIYVGQDLISGGLRFVFLPYNDTWRMARKMIHKLLNIKAAVKYIPYQEQENRQMMVDLLNNPDDFHKHLRRYSTSLTTQLVFGWRSPLYEDPKVSQIFEGFEKFAVASQISHSLMDYFPILRYVPDFLNPSARQAKELHKEEKALYMSYMVNCREAIKEGKVGPCFCADMLESQKKLGFSDDLACYISGTLLEAGSDTTAGVLVGFIMAMVCFPEVQKIAREEVDRVVGPDRMPTMDDEENLQYIRWVEKETLRWMPTSIMGIAPHSANKDDEYMGYWIPAGAHVINNVWTLNHDEKRYPKPREFKPERYVNDSLRAGESAALSDANLRDHFTFGAGRRICPGMHLAERSLFLAMARILWTFEISHATDSEGNEIPVNPLAISGGIVARHEPFKAKFTVRSKSKEDLVRGQWAETEATFEKDKLF</sequence>
<feature type="binding site" description="axial binding residue" evidence="6">
    <location>
        <position position="455"/>
    </location>
    <ligand>
        <name>heme</name>
        <dbReference type="ChEBI" id="CHEBI:30413"/>
    </ligand>
    <ligandPart>
        <name>Fe</name>
        <dbReference type="ChEBI" id="CHEBI:18248"/>
    </ligandPart>
</feature>
<dbReference type="InterPro" id="IPR036396">
    <property type="entry name" value="Cyt_P450_sf"/>
</dbReference>
<comment type="cofactor">
    <cofactor evidence="6">
        <name>heme</name>
        <dbReference type="ChEBI" id="CHEBI:30413"/>
    </cofactor>
</comment>
<dbReference type="Pfam" id="PF00067">
    <property type="entry name" value="p450"/>
    <property type="match status" value="1"/>
</dbReference>
<evidence type="ECO:0000313" key="10">
    <source>
        <dbReference type="Proteomes" id="UP000094236"/>
    </source>
</evidence>
<dbReference type="GO" id="GO:0005506">
    <property type="term" value="F:iron ion binding"/>
    <property type="evidence" value="ECO:0007669"/>
    <property type="project" value="InterPro"/>
</dbReference>
<dbReference type="GO" id="GO:0016705">
    <property type="term" value="F:oxidoreductase activity, acting on paired donors, with incorporation or reduction of molecular oxygen"/>
    <property type="evidence" value="ECO:0007669"/>
    <property type="project" value="InterPro"/>
</dbReference>
<organism evidence="9 10">
    <name type="scientific">Pachysolen tannophilus NRRL Y-2460</name>
    <dbReference type="NCBI Taxonomy" id="669874"/>
    <lineage>
        <taxon>Eukaryota</taxon>
        <taxon>Fungi</taxon>
        <taxon>Dikarya</taxon>
        <taxon>Ascomycota</taxon>
        <taxon>Saccharomycotina</taxon>
        <taxon>Pichiomycetes</taxon>
        <taxon>Pachysolenaceae</taxon>
        <taxon>Pachysolen</taxon>
    </lineage>
</organism>
<keyword evidence="3 7" id="KW-0560">Oxidoreductase</keyword>
<evidence type="ECO:0000256" key="8">
    <source>
        <dbReference type="SAM" id="Phobius"/>
    </source>
</evidence>
<evidence type="ECO:0000313" key="9">
    <source>
        <dbReference type="EMBL" id="ODV94023.1"/>
    </source>
</evidence>
<dbReference type="OrthoDB" id="1470350at2759"/>
<dbReference type="InterPro" id="IPR017972">
    <property type="entry name" value="Cyt_P450_CS"/>
</dbReference>
<evidence type="ECO:0000256" key="7">
    <source>
        <dbReference type="RuleBase" id="RU000461"/>
    </source>
</evidence>
<dbReference type="STRING" id="669874.A0A1E4TQK0"/>
<keyword evidence="8" id="KW-0472">Membrane</keyword>
<name>A0A1E4TQK0_PACTA</name>
<dbReference type="Gene3D" id="1.10.630.10">
    <property type="entry name" value="Cytochrome P450"/>
    <property type="match status" value="1"/>
</dbReference>
<keyword evidence="8" id="KW-0812">Transmembrane</keyword>
<keyword evidence="5 7" id="KW-0503">Monooxygenase</keyword>
<reference evidence="10" key="1">
    <citation type="submission" date="2016-05" db="EMBL/GenBank/DDBJ databases">
        <title>Comparative genomics of biotechnologically important yeasts.</title>
        <authorList>
            <consortium name="DOE Joint Genome Institute"/>
            <person name="Riley R."/>
            <person name="Haridas S."/>
            <person name="Wolfe K.H."/>
            <person name="Lopes M.R."/>
            <person name="Hittinger C.T."/>
            <person name="Goker M."/>
            <person name="Salamov A."/>
            <person name="Wisecaver J."/>
            <person name="Long T.M."/>
            <person name="Aerts A.L."/>
            <person name="Barry K."/>
            <person name="Choi C."/>
            <person name="Clum A."/>
            <person name="Coughlan A.Y."/>
            <person name="Deshpande S."/>
            <person name="Douglass A.P."/>
            <person name="Hanson S.J."/>
            <person name="Klenk H.-P."/>
            <person name="Labutti K."/>
            <person name="Lapidus A."/>
            <person name="Lindquist E."/>
            <person name="Lipzen A."/>
            <person name="Meier-Kolthoff J.P."/>
            <person name="Ohm R.A."/>
            <person name="Otillar R.P."/>
            <person name="Pangilinan J."/>
            <person name="Peng Y."/>
            <person name="Rokas A."/>
            <person name="Rosa C.A."/>
            <person name="Scheuner C."/>
            <person name="Sibirny A.A."/>
            <person name="Slot J.C."/>
            <person name="Stielow J.B."/>
            <person name="Sun H."/>
            <person name="Kurtzman C.P."/>
            <person name="Blackwell M."/>
            <person name="Grigoriev I.V."/>
            <person name="Jeffries T.W."/>
        </authorList>
    </citation>
    <scope>NUCLEOTIDE SEQUENCE [LARGE SCALE GENOMIC DNA]</scope>
    <source>
        <strain evidence="10">NRRL Y-2460</strain>
    </source>
</reference>
<dbReference type="GO" id="GO:0020037">
    <property type="term" value="F:heme binding"/>
    <property type="evidence" value="ECO:0007669"/>
    <property type="project" value="InterPro"/>
</dbReference>
<dbReference type="GO" id="GO:0004497">
    <property type="term" value="F:monooxygenase activity"/>
    <property type="evidence" value="ECO:0007669"/>
    <property type="project" value="UniProtKB-KW"/>
</dbReference>
<evidence type="ECO:0000256" key="5">
    <source>
        <dbReference type="ARBA" id="ARBA00023033"/>
    </source>
</evidence>
<dbReference type="PANTHER" id="PTHR46300:SF2">
    <property type="entry name" value="CYTOCHROME P450 MONOOXYGENASE ALNH-RELATED"/>
    <property type="match status" value="1"/>
</dbReference>
<dbReference type="SUPFAM" id="SSF48264">
    <property type="entry name" value="Cytochrome P450"/>
    <property type="match status" value="1"/>
</dbReference>
<keyword evidence="4 6" id="KW-0408">Iron</keyword>
<dbReference type="InterPro" id="IPR050364">
    <property type="entry name" value="Cytochrome_P450_fung"/>
</dbReference>
<keyword evidence="2 6" id="KW-0479">Metal-binding</keyword>
<dbReference type="PRINTS" id="PR00385">
    <property type="entry name" value="P450"/>
</dbReference>
<keyword evidence="8" id="KW-1133">Transmembrane helix</keyword>
<evidence type="ECO:0000256" key="4">
    <source>
        <dbReference type="ARBA" id="ARBA00023004"/>
    </source>
</evidence>
<feature type="transmembrane region" description="Helical" evidence="8">
    <location>
        <begin position="18"/>
        <end position="36"/>
    </location>
</feature>
<accession>A0A1E4TQK0</accession>
<evidence type="ECO:0000256" key="6">
    <source>
        <dbReference type="PIRSR" id="PIRSR602401-1"/>
    </source>
</evidence>
<dbReference type="Proteomes" id="UP000094236">
    <property type="component" value="Unassembled WGS sequence"/>
</dbReference>